<keyword evidence="2" id="KW-1185">Reference proteome</keyword>
<reference evidence="1" key="1">
    <citation type="submission" date="2025-08" db="UniProtKB">
        <authorList>
            <consortium name="Ensembl"/>
        </authorList>
    </citation>
    <scope>IDENTIFICATION</scope>
</reference>
<dbReference type="GO" id="GO:0005737">
    <property type="term" value="C:cytoplasm"/>
    <property type="evidence" value="ECO:0007669"/>
    <property type="project" value="TreeGrafter"/>
</dbReference>
<reference evidence="1" key="2">
    <citation type="submission" date="2025-09" db="UniProtKB">
        <authorList>
            <consortium name="Ensembl"/>
        </authorList>
    </citation>
    <scope>IDENTIFICATION</scope>
</reference>
<protein>
    <submittedName>
        <fullName evidence="1">Tumor protein p63 regulated 1</fullName>
    </submittedName>
</protein>
<dbReference type="GeneTree" id="ENSGT00390000001652"/>
<organism evidence="1 2">
    <name type="scientific">Cyclopterus lumpus</name>
    <name type="common">Lumpsucker</name>
    <dbReference type="NCBI Taxonomy" id="8103"/>
    <lineage>
        <taxon>Eukaryota</taxon>
        <taxon>Metazoa</taxon>
        <taxon>Chordata</taxon>
        <taxon>Craniata</taxon>
        <taxon>Vertebrata</taxon>
        <taxon>Euteleostomi</taxon>
        <taxon>Actinopterygii</taxon>
        <taxon>Neopterygii</taxon>
        <taxon>Teleostei</taxon>
        <taxon>Neoteleostei</taxon>
        <taxon>Acanthomorphata</taxon>
        <taxon>Eupercaria</taxon>
        <taxon>Perciformes</taxon>
        <taxon>Cottioidei</taxon>
        <taxon>Cottales</taxon>
        <taxon>Cyclopteridae</taxon>
        <taxon>Cyclopterus</taxon>
    </lineage>
</organism>
<dbReference type="AlphaFoldDB" id="A0A8C2Z0V4"/>
<accession>A0A8C2Z0V4</accession>
<proteinExistence type="predicted"/>
<dbReference type="PANTHER" id="PTHR31108:SF6">
    <property type="entry name" value="TUMOR PROTEIN P63-REGULATED GENE 1 PROTEIN"/>
    <property type="match status" value="1"/>
</dbReference>
<dbReference type="InterPro" id="IPR040242">
    <property type="entry name" value="TPRG1-like"/>
</dbReference>
<evidence type="ECO:0000313" key="2">
    <source>
        <dbReference type="Proteomes" id="UP000694565"/>
    </source>
</evidence>
<evidence type="ECO:0000313" key="1">
    <source>
        <dbReference type="Ensembl" id="ENSCLMP00005011729.1"/>
    </source>
</evidence>
<sequence length="187" mass="21146">YYVQKLSVVSSNTRVTQVYTRGSRTLSFLHLHDTRAFLSPQPGTLKQAIKDVEALVDEEVDGSVHSIWLTAEREGEGLRVFWDRLREPSFSSRWNPFATDFPFVTFIDHPVRSIGDAFAALCDMQTFRERLKEAAQKAHAMKPFPGKANGVLVLNQRIHIQAYVGLMSLIGNQNRLGYCMARGNIGF</sequence>
<dbReference type="PANTHER" id="PTHR31108">
    <property type="entry name" value="TUMOR PROTEIN P63-REGULATED GENE 1-LIKE PROTEIN"/>
    <property type="match status" value="1"/>
</dbReference>
<dbReference type="Proteomes" id="UP000694565">
    <property type="component" value="Unplaced"/>
</dbReference>
<dbReference type="Ensembl" id="ENSCLMT00005012603.1">
    <property type="protein sequence ID" value="ENSCLMP00005011729.1"/>
    <property type="gene ID" value="ENSCLMG00005006285.1"/>
</dbReference>
<name>A0A8C2Z0V4_CYCLU</name>